<dbReference type="EC" id="2.4.2.9" evidence="4 10"/>
<evidence type="ECO:0000313" key="14">
    <source>
        <dbReference type="Proteomes" id="UP000091929"/>
    </source>
</evidence>
<evidence type="ECO:0000256" key="10">
    <source>
        <dbReference type="NCBIfam" id="TIGR01091"/>
    </source>
</evidence>
<evidence type="ECO:0000256" key="1">
    <source>
        <dbReference type="ARBA" id="ARBA00001946"/>
    </source>
</evidence>
<feature type="domain" description="Phosphoribosyltransferase" evidence="11">
    <location>
        <begin position="18"/>
        <end position="219"/>
    </location>
</feature>
<dbReference type="GO" id="GO:0044206">
    <property type="term" value="P:UMP salvage"/>
    <property type="evidence" value="ECO:0007669"/>
    <property type="project" value="UniProtKB-UniPathway"/>
</dbReference>
<dbReference type="GO" id="GO:0005525">
    <property type="term" value="F:GTP binding"/>
    <property type="evidence" value="ECO:0007669"/>
    <property type="project" value="UniProtKB-KW"/>
</dbReference>
<comment type="cofactor">
    <cofactor evidence="1">
        <name>Mg(2+)</name>
        <dbReference type="ChEBI" id="CHEBI:18420"/>
    </cofactor>
</comment>
<evidence type="ECO:0000259" key="11">
    <source>
        <dbReference type="Pfam" id="PF14681"/>
    </source>
</evidence>
<dbReference type="UniPathway" id="UPA00574">
    <property type="reaction ID" value="UER00636"/>
</dbReference>
<keyword evidence="7 13" id="KW-0808">Transferase</keyword>
<dbReference type="GO" id="GO:0006223">
    <property type="term" value="P:uracil salvage"/>
    <property type="evidence" value="ECO:0007669"/>
    <property type="project" value="InterPro"/>
</dbReference>
<comment type="pathway">
    <text evidence="2">Pyrimidine metabolism; UMP biosynthesis via salvage pathway; UMP from uracil: step 1/1.</text>
</comment>
<dbReference type="NCBIfam" id="NF001097">
    <property type="entry name" value="PRK00129.1"/>
    <property type="match status" value="1"/>
</dbReference>
<sequence>MGIEDLEKNNRVISFKQNLAIQELVDELRDKNTDPIKFRKGLNKLGRYMGYELSKTFDYKVIDIETPVCPTKGIRISDKDNLVMINILRAAIPFIEGFYKVFPKARAGIISAWRGPAPESKITVEYVKVPKTTKDDIIMIGDPMLATGHTISRIIDEVKSRGDYKRIIVVAVISAPEGVREILSKHKDVEVVTAVIDEKLNEKNYIVPGLGDAGDRCFGEPIKK</sequence>
<proteinExistence type="inferred from homology"/>
<dbReference type="CDD" id="cd06223">
    <property type="entry name" value="PRTases_typeI"/>
    <property type="match status" value="1"/>
</dbReference>
<evidence type="ECO:0000256" key="8">
    <source>
        <dbReference type="ARBA" id="ARBA00022741"/>
    </source>
</evidence>
<dbReference type="EMBL" id="LNGE01000059">
    <property type="protein sequence ID" value="KYC44515.1"/>
    <property type="molecule type" value="Genomic_DNA"/>
</dbReference>
<evidence type="ECO:0000313" key="12">
    <source>
        <dbReference type="EMBL" id="KYC44515.1"/>
    </source>
</evidence>
<dbReference type="NCBIfam" id="TIGR01091">
    <property type="entry name" value="upp"/>
    <property type="match status" value="1"/>
</dbReference>
<keyword evidence="5" id="KW-0021">Allosteric enzyme</keyword>
<name>A0A150IPF1_9EURY</name>
<accession>A0A150IPF1</accession>
<evidence type="ECO:0000256" key="2">
    <source>
        <dbReference type="ARBA" id="ARBA00005180"/>
    </source>
</evidence>
<evidence type="ECO:0000256" key="6">
    <source>
        <dbReference type="ARBA" id="ARBA00022676"/>
    </source>
</evidence>
<evidence type="ECO:0000313" key="13">
    <source>
        <dbReference type="EMBL" id="KYC46837.1"/>
    </source>
</evidence>
<accession>A0A150II53</accession>
<gene>
    <name evidence="13" type="primary">upp</name>
    <name evidence="12" type="ORF">APG10_01666</name>
    <name evidence="13" type="ORF">APG11_01635</name>
</gene>
<dbReference type="InterPro" id="IPR029057">
    <property type="entry name" value="PRTase-like"/>
</dbReference>
<comment type="caution">
    <text evidence="13">The sequence shown here is derived from an EMBL/GenBank/DDBJ whole genome shotgun (WGS) entry which is preliminary data.</text>
</comment>
<dbReference type="SUPFAM" id="SSF53271">
    <property type="entry name" value="PRTase-like"/>
    <property type="match status" value="1"/>
</dbReference>
<dbReference type="PATRIC" id="fig|1706436.3.peg.1683"/>
<dbReference type="GO" id="GO:0004845">
    <property type="term" value="F:uracil phosphoribosyltransferase activity"/>
    <property type="evidence" value="ECO:0007669"/>
    <property type="project" value="UniProtKB-UniRule"/>
</dbReference>
<evidence type="ECO:0000256" key="9">
    <source>
        <dbReference type="ARBA" id="ARBA00023134"/>
    </source>
</evidence>
<dbReference type="Proteomes" id="UP000091929">
    <property type="component" value="Unassembled WGS sequence"/>
</dbReference>
<evidence type="ECO:0000256" key="7">
    <source>
        <dbReference type="ARBA" id="ARBA00022679"/>
    </source>
</evidence>
<dbReference type="Pfam" id="PF14681">
    <property type="entry name" value="UPRTase"/>
    <property type="match status" value="1"/>
</dbReference>
<keyword evidence="8" id="KW-0547">Nucleotide-binding</keyword>
<evidence type="ECO:0000256" key="4">
    <source>
        <dbReference type="ARBA" id="ARBA00011894"/>
    </source>
</evidence>
<dbReference type="EMBL" id="LNGF01000043">
    <property type="protein sequence ID" value="KYC46837.1"/>
    <property type="molecule type" value="Genomic_DNA"/>
</dbReference>
<dbReference type="AlphaFoldDB" id="A0A150IPF1"/>
<evidence type="ECO:0000256" key="5">
    <source>
        <dbReference type="ARBA" id="ARBA00022533"/>
    </source>
</evidence>
<keyword evidence="6 13" id="KW-0328">Glycosyltransferase</keyword>
<dbReference type="InterPro" id="IPR005765">
    <property type="entry name" value="UPRT"/>
</dbReference>
<reference evidence="14 15" key="1">
    <citation type="journal article" date="2016" name="ISME J.">
        <title>Chasing the elusive Euryarchaeota class WSA2: genomes reveal a uniquely fastidious methyl-reducing methanogen.</title>
        <authorList>
            <person name="Nobu M.K."/>
            <person name="Narihiro T."/>
            <person name="Kuroda K."/>
            <person name="Mei R."/>
            <person name="Liu W.T."/>
        </authorList>
    </citation>
    <scope>NUCLEOTIDE SEQUENCE [LARGE SCALE GENOMIC DNA]</scope>
    <source>
        <strain evidence="12">B03fssc0709_Meth_Bin005</strain>
        <strain evidence="13">B15fssc0709_Meth_Bin003</strain>
    </source>
</reference>
<protein>
    <recommendedName>
        <fullName evidence="4 10">Uracil phosphoribosyltransferase</fullName>
        <ecNumber evidence="4 10">2.4.2.9</ecNumber>
    </recommendedName>
</protein>
<dbReference type="Proteomes" id="UP000092401">
    <property type="component" value="Unassembled WGS sequence"/>
</dbReference>
<organism evidence="13 14">
    <name type="scientific">Candidatus Methanofastidiosum methylothiophilum</name>
    <dbReference type="NCBI Taxonomy" id="1705564"/>
    <lineage>
        <taxon>Archaea</taxon>
        <taxon>Methanobacteriati</taxon>
        <taxon>Methanobacteriota</taxon>
        <taxon>Stenosarchaea group</taxon>
        <taxon>Candidatus Methanofastidiosia</taxon>
        <taxon>Candidatus Methanofastidiosales</taxon>
        <taxon>Candidatus Methanofastidiosaceae</taxon>
        <taxon>Candidatus Methanofastidiosum</taxon>
    </lineage>
</organism>
<dbReference type="PATRIC" id="fig|1706437.3.peg.1645"/>
<dbReference type="InterPro" id="IPR000836">
    <property type="entry name" value="PRTase_dom"/>
</dbReference>
<evidence type="ECO:0000313" key="15">
    <source>
        <dbReference type="Proteomes" id="UP000092401"/>
    </source>
</evidence>
<keyword evidence="9" id="KW-0342">GTP-binding</keyword>
<comment type="similarity">
    <text evidence="3">Belongs to the UPRTase family.</text>
</comment>
<evidence type="ECO:0000256" key="3">
    <source>
        <dbReference type="ARBA" id="ARBA00009516"/>
    </source>
</evidence>
<dbReference type="Gene3D" id="3.40.50.2020">
    <property type="match status" value="1"/>
</dbReference>